<evidence type="ECO:0000256" key="6">
    <source>
        <dbReference type="SAM" id="MobiDB-lite"/>
    </source>
</evidence>
<evidence type="ECO:0000259" key="8">
    <source>
        <dbReference type="Pfam" id="PF13462"/>
    </source>
</evidence>
<dbReference type="PANTHER" id="PTHR13887:SF14">
    <property type="entry name" value="DISULFIDE BOND FORMATION PROTEIN D"/>
    <property type="match status" value="1"/>
</dbReference>
<keyword evidence="7" id="KW-0812">Transmembrane</keyword>
<evidence type="ECO:0000256" key="3">
    <source>
        <dbReference type="ARBA" id="ARBA00023002"/>
    </source>
</evidence>
<dbReference type="Proteomes" id="UP000219565">
    <property type="component" value="Unassembled WGS sequence"/>
</dbReference>
<feature type="domain" description="Thioredoxin-like fold" evidence="8">
    <location>
        <begin position="76"/>
        <end position="240"/>
    </location>
</feature>
<name>A0A285LD56_9NOCA</name>
<evidence type="ECO:0000313" key="10">
    <source>
        <dbReference type="Proteomes" id="UP000219565"/>
    </source>
</evidence>
<dbReference type="Pfam" id="PF13462">
    <property type="entry name" value="Thioredoxin_4"/>
    <property type="match status" value="1"/>
</dbReference>
<keyword evidence="4" id="KW-1015">Disulfide bond</keyword>
<keyword evidence="9" id="KW-0413">Isomerase</keyword>
<dbReference type="PANTHER" id="PTHR13887">
    <property type="entry name" value="GLUTATHIONE S-TRANSFERASE KAPPA"/>
    <property type="match status" value="1"/>
</dbReference>
<evidence type="ECO:0000256" key="7">
    <source>
        <dbReference type="SAM" id="Phobius"/>
    </source>
</evidence>
<keyword evidence="5" id="KW-0676">Redox-active center</keyword>
<proteinExistence type="inferred from homology"/>
<dbReference type="AlphaFoldDB" id="A0A285LD56"/>
<feature type="transmembrane region" description="Helical" evidence="7">
    <location>
        <begin position="23"/>
        <end position="46"/>
    </location>
</feature>
<protein>
    <submittedName>
        <fullName evidence="9">Protein-disulfide isomerase</fullName>
    </submittedName>
</protein>
<keyword evidence="7" id="KW-0472">Membrane</keyword>
<dbReference type="STRING" id="1379680.GCA_001612615_05768"/>
<comment type="similarity">
    <text evidence="1">Belongs to the thioredoxin family. DsbA subfamily.</text>
</comment>
<reference evidence="9 10" key="1">
    <citation type="submission" date="2017-09" db="EMBL/GenBank/DDBJ databases">
        <authorList>
            <person name="Ehlers B."/>
            <person name="Leendertz F.H."/>
        </authorList>
    </citation>
    <scope>NUCLEOTIDE SEQUENCE [LARGE SCALE GENOMIC DNA]</scope>
    <source>
        <strain evidence="9 10">DSM 45537</strain>
    </source>
</reference>
<dbReference type="GO" id="GO:0016491">
    <property type="term" value="F:oxidoreductase activity"/>
    <property type="evidence" value="ECO:0007669"/>
    <property type="project" value="UniProtKB-KW"/>
</dbReference>
<dbReference type="GO" id="GO:0016853">
    <property type="term" value="F:isomerase activity"/>
    <property type="evidence" value="ECO:0007669"/>
    <property type="project" value="UniProtKB-KW"/>
</dbReference>
<dbReference type="InterPro" id="IPR036249">
    <property type="entry name" value="Thioredoxin-like_sf"/>
</dbReference>
<dbReference type="EMBL" id="OBEG01000002">
    <property type="protein sequence ID" value="SNY81341.1"/>
    <property type="molecule type" value="Genomic_DNA"/>
</dbReference>
<evidence type="ECO:0000256" key="4">
    <source>
        <dbReference type="ARBA" id="ARBA00023157"/>
    </source>
</evidence>
<evidence type="ECO:0000256" key="2">
    <source>
        <dbReference type="ARBA" id="ARBA00022729"/>
    </source>
</evidence>
<dbReference type="OrthoDB" id="117402at2"/>
<sequence length="249" mass="25979">MSNNPGRKNPLLQAERADRNRKILIQVAVAAVLIGLVAAIGIGIAIKKAERDDPGPTPSIAAAQAPGAVSGSITDNGSIRVGKPEAKVTVRVVADLQCPACKNFEAAYGQVLEDAVANGTAAVEYNIISFLDKASTTEYSTRAANASYCVAQQDPTKYQAWLKAMFAQQPPEGGSGLTDQQLIEIAKSVGYTDAVASCITDRTYDKYVASTTNQAFDSGIQSTPTVFVDGKQVNPSALEQAIATAAAGQ</sequence>
<evidence type="ECO:0000256" key="1">
    <source>
        <dbReference type="ARBA" id="ARBA00005791"/>
    </source>
</evidence>
<keyword evidence="2" id="KW-0732">Signal</keyword>
<dbReference type="Gene3D" id="3.40.30.10">
    <property type="entry name" value="Glutaredoxin"/>
    <property type="match status" value="1"/>
</dbReference>
<dbReference type="SUPFAM" id="SSF52833">
    <property type="entry name" value="Thioredoxin-like"/>
    <property type="match status" value="1"/>
</dbReference>
<evidence type="ECO:0000313" key="9">
    <source>
        <dbReference type="EMBL" id="SNY81341.1"/>
    </source>
</evidence>
<keyword evidence="10" id="KW-1185">Reference proteome</keyword>
<accession>A0A285LD56</accession>
<dbReference type="InterPro" id="IPR012336">
    <property type="entry name" value="Thioredoxin-like_fold"/>
</dbReference>
<gene>
    <name evidence="9" type="ORF">SAMN04244553_2933</name>
</gene>
<feature type="region of interest" description="Disordered" evidence="6">
    <location>
        <begin position="52"/>
        <end position="76"/>
    </location>
</feature>
<dbReference type="RefSeq" id="WP_097245269.1">
    <property type="nucleotide sequence ID" value="NZ_JAMTCV010000005.1"/>
</dbReference>
<keyword evidence="7" id="KW-1133">Transmembrane helix</keyword>
<keyword evidence="3" id="KW-0560">Oxidoreductase</keyword>
<evidence type="ECO:0000256" key="5">
    <source>
        <dbReference type="ARBA" id="ARBA00023284"/>
    </source>
</evidence>
<organism evidence="9 10">
    <name type="scientific">Nocardia amikacinitolerans</name>
    <dbReference type="NCBI Taxonomy" id="756689"/>
    <lineage>
        <taxon>Bacteria</taxon>
        <taxon>Bacillati</taxon>
        <taxon>Actinomycetota</taxon>
        <taxon>Actinomycetes</taxon>
        <taxon>Mycobacteriales</taxon>
        <taxon>Nocardiaceae</taxon>
        <taxon>Nocardia</taxon>
    </lineage>
</organism>